<accession>A0A4Y2FME4</accession>
<dbReference type="InterPro" id="IPR012337">
    <property type="entry name" value="RNaseH-like_sf"/>
</dbReference>
<dbReference type="OrthoDB" id="7762031at2759"/>
<proteinExistence type="predicted"/>
<sequence>MDFIEIGQIFNDARVRNKRYFEWLKEKDQNEVSFSKWCKKINEVGHCFCFICPKKINYGNNGRKALKKHANDKVHKKNLRGLQCTSLFPGSKQISENATLSLNDRRVNQKAVLACFVAENSLPFSLTPKLVELCQTLAKDRPALSKLKMEKTAATYITGHDVAKTMREELVAKLNKNYFSLNVDEATNNNGDKIINVLVRVYDDENEKIITAHLGSRKENISTANNIFLHLKELLDSNEISFSKVLSCVLDNCNTMRGCKKGVEKLSSDANKNLLHIDGDLAHKFHNTAKLFFSFDRFIEDFVNNVFNDINESPKATELFVGLQQNMNLKYNLKLIRPIDNRFLQMLTICNRLFSLKDALMLYYASFLSNEETEKYHDLLIAIFHYCKISEDQKKSIHTIQGRIKKQKRSDGSISRKDAVISTLFFHYEKFYCLLIFL</sequence>
<dbReference type="PANTHER" id="PTHR37162">
    <property type="entry name" value="HAT FAMILY DIMERISATION DOMAINCONTAINING PROTEIN-RELATED"/>
    <property type="match status" value="1"/>
</dbReference>
<organism evidence="1 2">
    <name type="scientific">Araneus ventricosus</name>
    <name type="common">Orbweaver spider</name>
    <name type="synonym">Epeira ventricosa</name>
    <dbReference type="NCBI Taxonomy" id="182803"/>
    <lineage>
        <taxon>Eukaryota</taxon>
        <taxon>Metazoa</taxon>
        <taxon>Ecdysozoa</taxon>
        <taxon>Arthropoda</taxon>
        <taxon>Chelicerata</taxon>
        <taxon>Arachnida</taxon>
        <taxon>Araneae</taxon>
        <taxon>Araneomorphae</taxon>
        <taxon>Entelegynae</taxon>
        <taxon>Araneoidea</taxon>
        <taxon>Araneidae</taxon>
        <taxon>Araneus</taxon>
    </lineage>
</organism>
<keyword evidence="2" id="KW-1185">Reference proteome</keyword>
<dbReference type="SUPFAM" id="SSF53098">
    <property type="entry name" value="Ribonuclease H-like"/>
    <property type="match status" value="1"/>
</dbReference>
<gene>
    <name evidence="1" type="ORF">AVEN_130264_1</name>
</gene>
<evidence type="ECO:0000313" key="1">
    <source>
        <dbReference type="EMBL" id="GBM42381.1"/>
    </source>
</evidence>
<dbReference type="PANTHER" id="PTHR37162:SF1">
    <property type="entry name" value="BED-TYPE DOMAIN-CONTAINING PROTEIN"/>
    <property type="match status" value="1"/>
</dbReference>
<reference evidence="1 2" key="1">
    <citation type="journal article" date="2019" name="Sci. Rep.">
        <title>Orb-weaving spider Araneus ventricosus genome elucidates the spidroin gene catalogue.</title>
        <authorList>
            <person name="Kono N."/>
            <person name="Nakamura H."/>
            <person name="Ohtoshi R."/>
            <person name="Moran D.A.P."/>
            <person name="Shinohara A."/>
            <person name="Yoshida Y."/>
            <person name="Fujiwara M."/>
            <person name="Mori M."/>
            <person name="Tomita M."/>
            <person name="Arakawa K."/>
        </authorList>
    </citation>
    <scope>NUCLEOTIDE SEQUENCE [LARGE SCALE GENOMIC DNA]</scope>
</reference>
<comment type="caution">
    <text evidence="1">The sequence shown here is derived from an EMBL/GenBank/DDBJ whole genome shotgun (WGS) entry which is preliminary data.</text>
</comment>
<name>A0A4Y2FME4_ARAVE</name>
<evidence type="ECO:0000313" key="2">
    <source>
        <dbReference type="Proteomes" id="UP000499080"/>
    </source>
</evidence>
<protein>
    <submittedName>
        <fullName evidence="1">Uncharacterized protein</fullName>
    </submittedName>
</protein>
<dbReference type="Proteomes" id="UP000499080">
    <property type="component" value="Unassembled WGS sequence"/>
</dbReference>
<dbReference type="EMBL" id="BGPR01000994">
    <property type="protein sequence ID" value="GBM42381.1"/>
    <property type="molecule type" value="Genomic_DNA"/>
</dbReference>
<dbReference type="AlphaFoldDB" id="A0A4Y2FME4"/>